<evidence type="ECO:0000259" key="2">
    <source>
        <dbReference type="Pfam" id="PF22725"/>
    </source>
</evidence>
<organism evidence="3 4">
    <name type="scientific">Flavilitoribacter nigricans (strain ATCC 23147 / DSM 23189 / NBRC 102662 / NCIMB 1420 / SS-2)</name>
    <name type="common">Lewinella nigricans</name>
    <dbReference type="NCBI Taxonomy" id="1122177"/>
    <lineage>
        <taxon>Bacteria</taxon>
        <taxon>Pseudomonadati</taxon>
        <taxon>Bacteroidota</taxon>
        <taxon>Saprospiria</taxon>
        <taxon>Saprospirales</taxon>
        <taxon>Lewinellaceae</taxon>
        <taxon>Flavilitoribacter</taxon>
    </lineage>
</organism>
<dbReference type="Proteomes" id="UP000223913">
    <property type="component" value="Unassembled WGS sequence"/>
</dbReference>
<dbReference type="Pfam" id="PF22725">
    <property type="entry name" value="GFO_IDH_MocA_C3"/>
    <property type="match status" value="1"/>
</dbReference>
<dbReference type="InterPro" id="IPR000683">
    <property type="entry name" value="Gfo/Idh/MocA-like_OxRdtase_N"/>
</dbReference>
<name>A0A2D0NI83_FLAN2</name>
<feature type="domain" description="GFO/IDH/MocA-like oxidoreductase" evidence="2">
    <location>
        <begin position="167"/>
        <end position="296"/>
    </location>
</feature>
<dbReference type="PANTHER" id="PTHR43818:SF12">
    <property type="entry name" value="NADH-DEPENDENT DEHYDROGENASE-RELATED"/>
    <property type="match status" value="1"/>
</dbReference>
<dbReference type="SUPFAM" id="SSF55347">
    <property type="entry name" value="Glyceraldehyde-3-phosphate dehydrogenase-like, C-terminal domain"/>
    <property type="match status" value="1"/>
</dbReference>
<evidence type="ECO:0000313" key="4">
    <source>
        <dbReference type="Proteomes" id="UP000223913"/>
    </source>
</evidence>
<dbReference type="RefSeq" id="WP_099148417.1">
    <property type="nucleotide sequence ID" value="NZ_PDUD01000002.1"/>
</dbReference>
<dbReference type="EMBL" id="PDUD01000002">
    <property type="protein sequence ID" value="PHN08215.1"/>
    <property type="molecule type" value="Genomic_DNA"/>
</dbReference>
<keyword evidence="4" id="KW-1185">Reference proteome</keyword>
<proteinExistence type="predicted"/>
<dbReference type="Pfam" id="PF01408">
    <property type="entry name" value="GFO_IDH_MocA"/>
    <property type="match status" value="1"/>
</dbReference>
<dbReference type="InterPro" id="IPR050463">
    <property type="entry name" value="Gfo/Idh/MocA_oxidrdct_glycsds"/>
</dbReference>
<dbReference type="AlphaFoldDB" id="A0A2D0NI83"/>
<dbReference type="InterPro" id="IPR055170">
    <property type="entry name" value="GFO_IDH_MocA-like_dom"/>
</dbReference>
<dbReference type="GO" id="GO:0000166">
    <property type="term" value="F:nucleotide binding"/>
    <property type="evidence" value="ECO:0007669"/>
    <property type="project" value="InterPro"/>
</dbReference>
<dbReference type="SUPFAM" id="SSF51735">
    <property type="entry name" value="NAD(P)-binding Rossmann-fold domains"/>
    <property type="match status" value="1"/>
</dbReference>
<dbReference type="OrthoDB" id="9763611at2"/>
<dbReference type="PANTHER" id="PTHR43818">
    <property type="entry name" value="BCDNA.GH03377"/>
    <property type="match status" value="1"/>
</dbReference>
<protein>
    <recommendedName>
        <fullName evidence="5">Gfo/Idh/MocA family oxidoreductase</fullName>
    </recommendedName>
</protein>
<sequence length="401" mass="45332">MKRRTFLEKSALATSAMLVGPQIFGDTAGIAKNDVLQIGVIGTGDRGGGLIRTLQQFPKLKVVAASDILPFRLEKAIADAGSGTKAYPDYRELLDDKEVDAVIIATPLSMHFEMSKAALAAGKHVYQEKTMTYQIREALDLVHLVEQHKGQVFQVGHQYRYLPLYFKVAEMIRGGSIGEVTNVYVQWNRNADWRRPVPEPGYERLINWRMYREYSGGLTAELHSHQIDYINWIFNSHPEKVTGFGGIDYWKDGRETFDNVNSLLRYPNGMKVNCISLTANAHNGYLMEFRGSKGTISLGIDKGRLFFERPNSKVMGTVDGVSGATMKMMEANQGMELNGDNTKEGWEGTHYALQEFYECIRDNHQPVSNIYTGARTAISVRMAIDAMRNEEMQFWQPEYEI</sequence>
<feature type="domain" description="Gfo/Idh/MocA-like oxidoreductase N-terminal" evidence="1">
    <location>
        <begin position="37"/>
        <end position="157"/>
    </location>
</feature>
<dbReference type="Gene3D" id="3.30.360.10">
    <property type="entry name" value="Dihydrodipicolinate Reductase, domain 2"/>
    <property type="match status" value="1"/>
</dbReference>
<dbReference type="InterPro" id="IPR036291">
    <property type="entry name" value="NAD(P)-bd_dom_sf"/>
</dbReference>
<reference evidence="3 4" key="1">
    <citation type="submission" date="2017-10" db="EMBL/GenBank/DDBJ databases">
        <title>The draft genome sequence of Lewinella nigricans NBRC 102662.</title>
        <authorList>
            <person name="Wang K."/>
        </authorList>
    </citation>
    <scope>NUCLEOTIDE SEQUENCE [LARGE SCALE GENOMIC DNA]</scope>
    <source>
        <strain evidence="3 4">NBRC 102662</strain>
    </source>
</reference>
<dbReference type="Gene3D" id="3.40.50.720">
    <property type="entry name" value="NAD(P)-binding Rossmann-like Domain"/>
    <property type="match status" value="1"/>
</dbReference>
<evidence type="ECO:0000259" key="1">
    <source>
        <dbReference type="Pfam" id="PF01408"/>
    </source>
</evidence>
<evidence type="ECO:0000313" key="3">
    <source>
        <dbReference type="EMBL" id="PHN08215.1"/>
    </source>
</evidence>
<gene>
    <name evidence="3" type="ORF">CRP01_02520</name>
</gene>
<comment type="caution">
    <text evidence="3">The sequence shown here is derived from an EMBL/GenBank/DDBJ whole genome shotgun (WGS) entry which is preliminary data.</text>
</comment>
<accession>A0A2D0NI83</accession>
<evidence type="ECO:0008006" key="5">
    <source>
        <dbReference type="Google" id="ProtNLM"/>
    </source>
</evidence>